<dbReference type="GO" id="GO:0016811">
    <property type="term" value="F:hydrolase activity, acting on carbon-nitrogen (but not peptide) bonds, in linear amides"/>
    <property type="evidence" value="ECO:0007669"/>
    <property type="project" value="TreeGrafter"/>
</dbReference>
<protein>
    <submittedName>
        <fullName evidence="3">Carbon-nitrogen hydrolase family protein</fullName>
    </submittedName>
</protein>
<dbReference type="InterPro" id="IPR003010">
    <property type="entry name" value="C-N_Hydrolase"/>
</dbReference>
<comment type="caution">
    <text evidence="3">The sequence shown here is derived from an EMBL/GenBank/DDBJ whole genome shotgun (WGS) entry which is preliminary data.</text>
</comment>
<reference evidence="3 4" key="1">
    <citation type="submission" date="2019-08" db="EMBL/GenBank/DDBJ databases">
        <title>In-depth cultivation of the pig gut microbiome towards novel bacterial diversity and tailored functional studies.</title>
        <authorList>
            <person name="Wylensek D."/>
            <person name="Hitch T.C.A."/>
            <person name="Clavel T."/>
        </authorList>
    </citation>
    <scope>NUCLEOTIDE SEQUENCE [LARGE SCALE GENOMIC DNA]</scope>
    <source>
        <strain evidence="3 4">SM-530-WT-4B</strain>
    </source>
</reference>
<dbReference type="EMBL" id="VUNH01000001">
    <property type="protein sequence ID" value="MST54786.1"/>
    <property type="molecule type" value="Genomic_DNA"/>
</dbReference>
<sequence>MITNNYKDAVTCAVQFTPAWLSPVENGRRMAEYVERAADEGHAQLVVFPELSSAGYILKERDSVFGTKYYQAAEYIPGGPVTQALCKQAKKSRAYVVVGISEKHPVIPGVLYNSAALISPIGEVMGIHRKVHMPGYERFYFCAGSEMNVFKTELGNIGMSICYDNQFPELVRTLALKGMEIHCMLWNMPDFSNFPEHLYHITAVRALENRMYTISCNRPRPADGDGDITFIGASCISDPVGTIIAKAGQDEELIYAALSSEKFAADRFFQPVFKDRRPELYSRVTEKL</sequence>
<keyword evidence="1 3" id="KW-0378">Hydrolase</keyword>
<organism evidence="3 4">
    <name type="scientific">Pyramidobacter porci</name>
    <dbReference type="NCBI Taxonomy" id="2605789"/>
    <lineage>
        <taxon>Bacteria</taxon>
        <taxon>Thermotogati</taxon>
        <taxon>Synergistota</taxon>
        <taxon>Synergistia</taxon>
        <taxon>Synergistales</taxon>
        <taxon>Dethiosulfovibrionaceae</taxon>
        <taxon>Pyramidobacter</taxon>
    </lineage>
</organism>
<proteinExistence type="predicted"/>
<evidence type="ECO:0000313" key="3">
    <source>
        <dbReference type="EMBL" id="MST54786.1"/>
    </source>
</evidence>
<dbReference type="Proteomes" id="UP000473699">
    <property type="component" value="Unassembled WGS sequence"/>
</dbReference>
<dbReference type="PROSITE" id="PS50263">
    <property type="entry name" value="CN_HYDROLASE"/>
    <property type="match status" value="1"/>
</dbReference>
<accession>A0A6L5Y951</accession>
<feature type="domain" description="CN hydrolase" evidence="2">
    <location>
        <begin position="9"/>
        <end position="260"/>
    </location>
</feature>
<gene>
    <name evidence="3" type="ORF">FYJ74_01805</name>
</gene>
<dbReference type="Pfam" id="PF00795">
    <property type="entry name" value="CN_hydrolase"/>
    <property type="match status" value="1"/>
</dbReference>
<dbReference type="Gene3D" id="3.60.110.10">
    <property type="entry name" value="Carbon-nitrogen hydrolase"/>
    <property type="match status" value="1"/>
</dbReference>
<evidence type="ECO:0000313" key="4">
    <source>
        <dbReference type="Proteomes" id="UP000473699"/>
    </source>
</evidence>
<dbReference type="SUPFAM" id="SSF56317">
    <property type="entry name" value="Carbon-nitrogen hydrolase"/>
    <property type="match status" value="1"/>
</dbReference>
<dbReference type="PANTHER" id="PTHR43674">
    <property type="entry name" value="NITRILASE C965.09-RELATED"/>
    <property type="match status" value="1"/>
</dbReference>
<dbReference type="CDD" id="cd07197">
    <property type="entry name" value="nitrilase"/>
    <property type="match status" value="1"/>
</dbReference>
<dbReference type="PANTHER" id="PTHR43674:SF2">
    <property type="entry name" value="BETA-UREIDOPROPIONASE"/>
    <property type="match status" value="1"/>
</dbReference>
<dbReference type="AlphaFoldDB" id="A0A6L5Y951"/>
<dbReference type="RefSeq" id="WP_154527902.1">
    <property type="nucleotide sequence ID" value="NZ_VUNH01000001.1"/>
</dbReference>
<evidence type="ECO:0000259" key="2">
    <source>
        <dbReference type="PROSITE" id="PS50263"/>
    </source>
</evidence>
<name>A0A6L5Y951_9BACT</name>
<keyword evidence="4" id="KW-1185">Reference proteome</keyword>
<evidence type="ECO:0000256" key="1">
    <source>
        <dbReference type="ARBA" id="ARBA00022801"/>
    </source>
</evidence>
<dbReference type="InterPro" id="IPR036526">
    <property type="entry name" value="C-N_Hydrolase_sf"/>
</dbReference>
<dbReference type="InterPro" id="IPR050345">
    <property type="entry name" value="Aliph_Amidase/BUP"/>
</dbReference>